<dbReference type="Proteomes" id="UP001280121">
    <property type="component" value="Unassembled WGS sequence"/>
</dbReference>
<dbReference type="GO" id="GO:0008289">
    <property type="term" value="F:lipid binding"/>
    <property type="evidence" value="ECO:0007669"/>
    <property type="project" value="InterPro"/>
</dbReference>
<dbReference type="InterPro" id="IPR002913">
    <property type="entry name" value="START_lipid-bd_dom"/>
</dbReference>
<dbReference type="InterPro" id="IPR042160">
    <property type="entry name" value="HD-Zip_IV"/>
</dbReference>
<evidence type="ECO:0000259" key="1">
    <source>
        <dbReference type="PROSITE" id="PS50848"/>
    </source>
</evidence>
<dbReference type="GO" id="GO:0003677">
    <property type="term" value="F:DNA binding"/>
    <property type="evidence" value="ECO:0007669"/>
    <property type="project" value="UniProtKB-KW"/>
</dbReference>
<reference evidence="2" key="1">
    <citation type="journal article" date="2023" name="Plant J.">
        <title>Genome sequences and population genomics provide insights into the demographic history, inbreeding, and mutation load of two 'living fossil' tree species of Dipteronia.</title>
        <authorList>
            <person name="Feng Y."/>
            <person name="Comes H.P."/>
            <person name="Chen J."/>
            <person name="Zhu S."/>
            <person name="Lu R."/>
            <person name="Zhang X."/>
            <person name="Li P."/>
            <person name="Qiu J."/>
            <person name="Olsen K.M."/>
            <person name="Qiu Y."/>
        </authorList>
    </citation>
    <scope>NUCLEOTIDE SEQUENCE</scope>
    <source>
        <strain evidence="2">KIB01</strain>
    </source>
</reference>
<feature type="domain" description="START" evidence="1">
    <location>
        <begin position="147"/>
        <end position="305"/>
    </location>
</feature>
<dbReference type="PANTHER" id="PTHR45654:SF48">
    <property type="entry name" value="START DOMAIN-CONTAINING PROTEIN"/>
    <property type="match status" value="1"/>
</dbReference>
<dbReference type="AlphaFoldDB" id="A0AAD9WRB5"/>
<name>A0AAD9WRB5_9ROSI</name>
<proteinExistence type="predicted"/>
<gene>
    <name evidence="2" type="ORF">Ddye_027352</name>
</gene>
<dbReference type="PANTHER" id="PTHR45654">
    <property type="entry name" value="HOMEOBOX-LEUCINE ZIPPER PROTEIN MERISTEM L1"/>
    <property type="match status" value="1"/>
</dbReference>
<protein>
    <recommendedName>
        <fullName evidence="1">START domain-containing protein</fullName>
    </recommendedName>
</protein>
<sequence>MQSLGDENVIGLEPHVINNHTQRIAVLDGDLEINLNSELRVIENFFEGVPSSGDENVVEVNNSQLGGDENAMEVNNSRLGLETEVNIEDGNGVMQYEEDIVSSAVNNVHESSQDSLGLKASATNSENTTNPLMHRTSDLLMVGSVSTYTNETKIQDLASATMEELREMATRGEPLWHRRGGDDSQLETLNSLEYMWLFGSVDAKLEKLMRMVKAGDPNCMPSLDSSVHERLPVPRGDHYRIPTTPLEHEEQQPLKASRHIGYVDIMTAVSIVELFMNVNQWLATFENIVSSATLLGALSTGVNGSYDGAVQVDLFIRLMMWIRHNRKSEKKIIESKPKEISTKMRGLPPSLSDHNPIMIGDLGVKWGPSPFRFLNWWLEEKDMMKKVMKGWRNCQVLGSKGFVLFSKAKATKLHMKKWIMSSMMTKIDSKAAQEGWTEKLKKDKIVEELWKSFCREEQIWR</sequence>
<dbReference type="PROSITE" id="PS50848">
    <property type="entry name" value="START"/>
    <property type="match status" value="1"/>
</dbReference>
<evidence type="ECO:0000313" key="3">
    <source>
        <dbReference type="Proteomes" id="UP001280121"/>
    </source>
</evidence>
<comment type="caution">
    <text evidence="2">The sequence shown here is derived from an EMBL/GenBank/DDBJ whole genome shotgun (WGS) entry which is preliminary data.</text>
</comment>
<organism evidence="2 3">
    <name type="scientific">Dipteronia dyeriana</name>
    <dbReference type="NCBI Taxonomy" id="168575"/>
    <lineage>
        <taxon>Eukaryota</taxon>
        <taxon>Viridiplantae</taxon>
        <taxon>Streptophyta</taxon>
        <taxon>Embryophyta</taxon>
        <taxon>Tracheophyta</taxon>
        <taxon>Spermatophyta</taxon>
        <taxon>Magnoliopsida</taxon>
        <taxon>eudicotyledons</taxon>
        <taxon>Gunneridae</taxon>
        <taxon>Pentapetalae</taxon>
        <taxon>rosids</taxon>
        <taxon>malvids</taxon>
        <taxon>Sapindales</taxon>
        <taxon>Sapindaceae</taxon>
        <taxon>Hippocastanoideae</taxon>
        <taxon>Acereae</taxon>
        <taxon>Dipteronia</taxon>
    </lineage>
</organism>
<keyword evidence="3" id="KW-1185">Reference proteome</keyword>
<evidence type="ECO:0000313" key="2">
    <source>
        <dbReference type="EMBL" id="KAK2639557.1"/>
    </source>
</evidence>
<dbReference type="EMBL" id="JANJYI010000008">
    <property type="protein sequence ID" value="KAK2639557.1"/>
    <property type="molecule type" value="Genomic_DNA"/>
</dbReference>
<accession>A0AAD9WRB5</accession>